<feature type="compositionally biased region" description="Basic residues" evidence="1">
    <location>
        <begin position="33"/>
        <end position="46"/>
    </location>
</feature>
<dbReference type="InterPro" id="IPR029071">
    <property type="entry name" value="Ubiquitin-like_domsf"/>
</dbReference>
<sequence length="179" mass="20175">MKLEPRERKETQEFLLQYMNDLRFGDVFLGWKHKRRQQQKKAKRAAPQKAQPSVKPSPPRTPKRTVRSLFQSSSRNKATVPLDPTPAPPLPVSQDVEEEEGTVITPTIVFLSGETTVAPISTTATVGDLILEIATQLRGNQKRHPKARLTMKGEELSPTSTLSELNVNNLSVLQFFWSM</sequence>
<proteinExistence type="predicted"/>
<reference evidence="2 3" key="1">
    <citation type="submission" date="2020-08" db="EMBL/GenBank/DDBJ databases">
        <authorList>
            <person name="Newling K."/>
            <person name="Davey J."/>
            <person name="Forrester S."/>
        </authorList>
    </citation>
    <scope>NUCLEOTIDE SEQUENCE [LARGE SCALE GENOMIC DNA]</scope>
    <source>
        <strain evidence="3">Crithidia deanei Carvalho (ATCC PRA-265)</strain>
    </source>
</reference>
<evidence type="ECO:0000256" key="1">
    <source>
        <dbReference type="SAM" id="MobiDB-lite"/>
    </source>
</evidence>
<organism evidence="2 3">
    <name type="scientific">Angomonas deanei</name>
    <dbReference type="NCBI Taxonomy" id="59799"/>
    <lineage>
        <taxon>Eukaryota</taxon>
        <taxon>Discoba</taxon>
        <taxon>Euglenozoa</taxon>
        <taxon>Kinetoplastea</taxon>
        <taxon>Metakinetoplastina</taxon>
        <taxon>Trypanosomatida</taxon>
        <taxon>Trypanosomatidae</taxon>
        <taxon>Strigomonadinae</taxon>
        <taxon>Angomonas</taxon>
    </lineage>
</organism>
<accession>A0A7G2CD51</accession>
<name>A0A7G2CD51_9TRYP</name>
<dbReference type="CDD" id="cd17039">
    <property type="entry name" value="Ubl_ubiquitin_like"/>
    <property type="match status" value="1"/>
</dbReference>
<dbReference type="VEuPathDB" id="TriTrypDB:ADEAN_000424700"/>
<evidence type="ECO:0000313" key="3">
    <source>
        <dbReference type="Proteomes" id="UP000515908"/>
    </source>
</evidence>
<gene>
    <name evidence="2" type="ORF">ADEAN_000424700</name>
</gene>
<feature type="region of interest" description="Disordered" evidence="1">
    <location>
        <begin position="33"/>
        <end position="97"/>
    </location>
</feature>
<evidence type="ECO:0000313" key="2">
    <source>
        <dbReference type="EMBL" id="CAD2216774.1"/>
    </source>
</evidence>
<dbReference type="Proteomes" id="UP000515908">
    <property type="component" value="Chromosome 07"/>
</dbReference>
<dbReference type="AlphaFoldDB" id="A0A7G2CD51"/>
<keyword evidence="3" id="KW-1185">Reference proteome</keyword>
<evidence type="ECO:0008006" key="4">
    <source>
        <dbReference type="Google" id="ProtNLM"/>
    </source>
</evidence>
<dbReference type="SUPFAM" id="SSF54236">
    <property type="entry name" value="Ubiquitin-like"/>
    <property type="match status" value="1"/>
</dbReference>
<dbReference type="EMBL" id="LR877151">
    <property type="protein sequence ID" value="CAD2216774.1"/>
    <property type="molecule type" value="Genomic_DNA"/>
</dbReference>
<feature type="compositionally biased region" description="Polar residues" evidence="1">
    <location>
        <begin position="68"/>
        <end position="77"/>
    </location>
</feature>
<protein>
    <recommendedName>
        <fullName evidence="4">Ubiquitin-like domain-containing protein</fullName>
    </recommendedName>
</protein>